<evidence type="ECO:0000256" key="5">
    <source>
        <dbReference type="PROSITE-ProRule" id="PRU00076"/>
    </source>
</evidence>
<dbReference type="PROSITE" id="PS00010">
    <property type="entry name" value="ASX_HYDROXYL"/>
    <property type="match status" value="2"/>
</dbReference>
<keyword evidence="2" id="KW-0732">Signal</keyword>
<dbReference type="InterPro" id="IPR000742">
    <property type="entry name" value="EGF"/>
</dbReference>
<dbReference type="InterPro" id="IPR001881">
    <property type="entry name" value="EGF-like_Ca-bd_dom"/>
</dbReference>
<comment type="caution">
    <text evidence="8">The sequence shown here is derived from an EMBL/GenBank/DDBJ whole genome shotgun (WGS) entry which is preliminary data.</text>
</comment>
<feature type="transmembrane region" description="Helical" evidence="6">
    <location>
        <begin position="344"/>
        <end position="366"/>
    </location>
</feature>
<name>A0A4Y2PLQ2_ARAVE</name>
<keyword evidence="9" id="KW-1185">Reference proteome</keyword>
<dbReference type="InterPro" id="IPR018097">
    <property type="entry name" value="EGF_Ca-bd_CS"/>
</dbReference>
<keyword evidence="6" id="KW-0472">Membrane</keyword>
<keyword evidence="3" id="KW-0677">Repeat</keyword>
<dbReference type="PROSITE" id="PS50026">
    <property type="entry name" value="EGF_3"/>
    <property type="match status" value="2"/>
</dbReference>
<keyword evidence="4 5" id="KW-1015">Disulfide bond</keyword>
<dbReference type="InterPro" id="IPR009030">
    <property type="entry name" value="Growth_fac_rcpt_cys_sf"/>
</dbReference>
<feature type="domain" description="EGF-like" evidence="7">
    <location>
        <begin position="242"/>
        <end position="279"/>
    </location>
</feature>
<evidence type="ECO:0000256" key="2">
    <source>
        <dbReference type="ARBA" id="ARBA00022729"/>
    </source>
</evidence>
<dbReference type="PANTHER" id="PTHR24039:SF58">
    <property type="entry name" value="EGF-LIKE DOMAIN-CONTAINING PROTEIN"/>
    <property type="match status" value="1"/>
</dbReference>
<keyword evidence="6" id="KW-0812">Transmembrane</keyword>
<dbReference type="InterPro" id="IPR000152">
    <property type="entry name" value="EGF-type_Asp/Asn_hydroxyl_site"/>
</dbReference>
<sequence length="371" mass="42798">MFSHLRYWRQRVGDPQKNEGFNCTFTRNVYGIRSTNCICPEGYYKDFYISNSKCKPECSVERPCQNGGTCSHKRCDCPWRTRGDLCQEIDDCRSKCENRLEVDCLYNDRYQITYCSCKNSSLYYDQEANICKPCPCEHGFCEYKESYFYRKLICKCQYGYKEFNGYCKECDCGFSVKGQCEFDSRGEKICNCQDGFYEREGRCLSCGCHDYSAMDTNCEMTGNVKRCFCREGFQDVNGHCEDINECETDNTCHPSATCRNTFGSFECECPDGYKGYNGRIVEPGEVCEDINECQESPTACWFYDHVKCVNLPGSYKCECLQGYEPTSYSNDPHRTTCVRTTKHWGPSVIVLCTTLALMAVSGLMHIHVKNR</sequence>
<feature type="domain" description="EGF-like" evidence="7">
    <location>
        <begin position="289"/>
        <end position="329"/>
    </location>
</feature>
<evidence type="ECO:0000256" key="1">
    <source>
        <dbReference type="ARBA" id="ARBA00022536"/>
    </source>
</evidence>
<evidence type="ECO:0000313" key="9">
    <source>
        <dbReference type="Proteomes" id="UP000499080"/>
    </source>
</evidence>
<keyword evidence="1 5" id="KW-0245">EGF-like domain</keyword>
<dbReference type="Proteomes" id="UP000499080">
    <property type="component" value="Unassembled WGS sequence"/>
</dbReference>
<reference evidence="8 9" key="1">
    <citation type="journal article" date="2019" name="Sci. Rep.">
        <title>Orb-weaving spider Araneus ventricosus genome elucidates the spidroin gene catalogue.</title>
        <authorList>
            <person name="Kono N."/>
            <person name="Nakamura H."/>
            <person name="Ohtoshi R."/>
            <person name="Moran D.A.P."/>
            <person name="Shinohara A."/>
            <person name="Yoshida Y."/>
            <person name="Fujiwara M."/>
            <person name="Mori M."/>
            <person name="Tomita M."/>
            <person name="Arakawa K."/>
        </authorList>
    </citation>
    <scope>NUCLEOTIDE SEQUENCE [LARGE SCALE GENOMIC DNA]</scope>
</reference>
<evidence type="ECO:0000256" key="4">
    <source>
        <dbReference type="ARBA" id="ARBA00023157"/>
    </source>
</evidence>
<dbReference type="PROSITE" id="PS01187">
    <property type="entry name" value="EGF_CA"/>
    <property type="match status" value="2"/>
</dbReference>
<dbReference type="OrthoDB" id="5985519at2759"/>
<gene>
    <name evidence="8" type="ORF">AVEN_44082_1</name>
</gene>
<evidence type="ECO:0000313" key="8">
    <source>
        <dbReference type="EMBL" id="GBN52049.1"/>
    </source>
</evidence>
<accession>A0A4Y2PLQ2</accession>
<dbReference type="Gene3D" id="2.10.25.10">
    <property type="entry name" value="Laminin"/>
    <property type="match status" value="3"/>
</dbReference>
<dbReference type="InterPro" id="IPR049883">
    <property type="entry name" value="NOTCH1_EGF-like"/>
</dbReference>
<evidence type="ECO:0000256" key="6">
    <source>
        <dbReference type="SAM" id="Phobius"/>
    </source>
</evidence>
<comment type="caution">
    <text evidence="5">Lacks conserved residue(s) required for the propagation of feature annotation.</text>
</comment>
<dbReference type="Pfam" id="PF07645">
    <property type="entry name" value="EGF_CA"/>
    <property type="match status" value="2"/>
</dbReference>
<dbReference type="PANTHER" id="PTHR24039">
    <property type="entry name" value="FIBRILLIN-RELATED"/>
    <property type="match status" value="1"/>
</dbReference>
<evidence type="ECO:0000256" key="3">
    <source>
        <dbReference type="ARBA" id="ARBA00022737"/>
    </source>
</evidence>
<keyword evidence="6" id="KW-1133">Transmembrane helix</keyword>
<evidence type="ECO:0000259" key="7">
    <source>
        <dbReference type="PROSITE" id="PS50026"/>
    </source>
</evidence>
<dbReference type="CDD" id="cd00054">
    <property type="entry name" value="EGF_CA"/>
    <property type="match status" value="1"/>
</dbReference>
<dbReference type="FunFam" id="2.10.25.10:FF:000038">
    <property type="entry name" value="Fibrillin 2"/>
    <property type="match status" value="2"/>
</dbReference>
<dbReference type="GO" id="GO:0005509">
    <property type="term" value="F:calcium ion binding"/>
    <property type="evidence" value="ECO:0007669"/>
    <property type="project" value="InterPro"/>
</dbReference>
<dbReference type="SMART" id="SM00179">
    <property type="entry name" value="EGF_CA"/>
    <property type="match status" value="2"/>
</dbReference>
<dbReference type="EMBL" id="BGPR01011590">
    <property type="protein sequence ID" value="GBN52049.1"/>
    <property type="molecule type" value="Genomic_DNA"/>
</dbReference>
<dbReference type="SUPFAM" id="SSF57184">
    <property type="entry name" value="Growth factor receptor domain"/>
    <property type="match status" value="1"/>
</dbReference>
<dbReference type="AlphaFoldDB" id="A0A4Y2PLQ2"/>
<protein>
    <recommendedName>
        <fullName evidence="7">EGF-like domain-containing protein</fullName>
    </recommendedName>
</protein>
<organism evidence="8 9">
    <name type="scientific">Araneus ventricosus</name>
    <name type="common">Orbweaver spider</name>
    <name type="synonym">Epeira ventricosa</name>
    <dbReference type="NCBI Taxonomy" id="182803"/>
    <lineage>
        <taxon>Eukaryota</taxon>
        <taxon>Metazoa</taxon>
        <taxon>Ecdysozoa</taxon>
        <taxon>Arthropoda</taxon>
        <taxon>Chelicerata</taxon>
        <taxon>Arachnida</taxon>
        <taxon>Araneae</taxon>
        <taxon>Araneomorphae</taxon>
        <taxon>Entelegynae</taxon>
        <taxon>Araneoidea</taxon>
        <taxon>Araneidae</taxon>
        <taxon>Araneus</taxon>
    </lineage>
</organism>
<dbReference type="SMART" id="SM00181">
    <property type="entry name" value="EGF"/>
    <property type="match status" value="4"/>
</dbReference>
<feature type="disulfide bond" evidence="5">
    <location>
        <begin position="300"/>
        <end position="317"/>
    </location>
</feature>
<proteinExistence type="predicted"/>